<protein>
    <recommendedName>
        <fullName evidence="1">N-acetyltransferase domain-containing protein</fullName>
    </recommendedName>
</protein>
<reference evidence="2 3" key="1">
    <citation type="submission" date="2020-11" db="EMBL/GenBank/DDBJ databases">
        <title>Draft genome sequencing of a Lachnospiraceae strain isolated from anoxic soil subjected to BSD treatment.</title>
        <authorList>
            <person name="Uek A."/>
            <person name="Tonouchi A."/>
        </authorList>
    </citation>
    <scope>NUCLEOTIDE SEQUENCE [LARGE SCALE GENOMIC DNA]</scope>
    <source>
        <strain evidence="2 3">TB5</strain>
    </source>
</reference>
<dbReference type="InterPro" id="IPR050276">
    <property type="entry name" value="MshD_Acetyltransferase"/>
</dbReference>
<dbReference type="EMBL" id="AP024169">
    <property type="protein sequence ID" value="BCN31843.1"/>
    <property type="molecule type" value="Genomic_DNA"/>
</dbReference>
<evidence type="ECO:0000313" key="2">
    <source>
        <dbReference type="EMBL" id="BCN31843.1"/>
    </source>
</evidence>
<dbReference type="CDD" id="cd04301">
    <property type="entry name" value="NAT_SF"/>
    <property type="match status" value="1"/>
</dbReference>
<evidence type="ECO:0000313" key="3">
    <source>
        <dbReference type="Proteomes" id="UP000595897"/>
    </source>
</evidence>
<dbReference type="GO" id="GO:0016747">
    <property type="term" value="F:acyltransferase activity, transferring groups other than amino-acyl groups"/>
    <property type="evidence" value="ECO:0007669"/>
    <property type="project" value="InterPro"/>
</dbReference>
<dbReference type="RefSeq" id="WP_271712934.1">
    <property type="nucleotide sequence ID" value="NZ_AP024169.1"/>
</dbReference>
<evidence type="ECO:0000259" key="1">
    <source>
        <dbReference type="PROSITE" id="PS51186"/>
    </source>
</evidence>
<dbReference type="Pfam" id="PF00583">
    <property type="entry name" value="Acetyltransf_1"/>
    <property type="match status" value="1"/>
</dbReference>
<dbReference type="Gene3D" id="3.40.630.30">
    <property type="match status" value="1"/>
</dbReference>
<dbReference type="SUPFAM" id="SSF55729">
    <property type="entry name" value="Acyl-CoA N-acyltransferases (Nat)"/>
    <property type="match status" value="1"/>
</dbReference>
<gene>
    <name evidence="2" type="ORF">bsdtb5_31380</name>
</gene>
<dbReference type="AlphaFoldDB" id="A0A7R7EN49"/>
<feature type="domain" description="N-acetyltransferase" evidence="1">
    <location>
        <begin position="1"/>
        <end position="164"/>
    </location>
</feature>
<dbReference type="InterPro" id="IPR000182">
    <property type="entry name" value="GNAT_dom"/>
</dbReference>
<sequence>MIRLLENRDIQTICQIVNDNWKSVYKGYVNEELLNNKGCLERKNRLNKDFKSGRLTNYIYEQNGQPIALLSVGKTTDEDKSEAYELWRIYIQQSYQGKGIGSQLIEKAELEALRNGYKEMIIWAFKENTPAIKFYKKHGYQQEMEQYLGKPYEAYGVRLVKKLRMV</sequence>
<organism evidence="2 3">
    <name type="scientific">Anaeromicropila herbilytica</name>
    <dbReference type="NCBI Taxonomy" id="2785025"/>
    <lineage>
        <taxon>Bacteria</taxon>
        <taxon>Bacillati</taxon>
        <taxon>Bacillota</taxon>
        <taxon>Clostridia</taxon>
        <taxon>Lachnospirales</taxon>
        <taxon>Lachnospiraceae</taxon>
        <taxon>Anaeromicropila</taxon>
    </lineage>
</organism>
<dbReference type="Proteomes" id="UP000595897">
    <property type="component" value="Chromosome"/>
</dbReference>
<dbReference type="PROSITE" id="PS51186">
    <property type="entry name" value="GNAT"/>
    <property type="match status" value="1"/>
</dbReference>
<accession>A0A7R7EN49</accession>
<keyword evidence="3" id="KW-1185">Reference proteome</keyword>
<proteinExistence type="predicted"/>
<dbReference type="InterPro" id="IPR016181">
    <property type="entry name" value="Acyl_CoA_acyltransferase"/>
</dbReference>
<dbReference type="KEGG" id="ahb:bsdtb5_31380"/>
<dbReference type="PANTHER" id="PTHR43617:SF30">
    <property type="entry name" value="HISTONE ACETYLTRANSFERASE"/>
    <property type="match status" value="1"/>
</dbReference>
<dbReference type="PANTHER" id="PTHR43617">
    <property type="entry name" value="L-AMINO ACID N-ACETYLTRANSFERASE"/>
    <property type="match status" value="1"/>
</dbReference>
<name>A0A7R7EN49_9FIRM</name>